<evidence type="ECO:0000259" key="3">
    <source>
        <dbReference type="PROSITE" id="PS50894"/>
    </source>
</evidence>
<gene>
    <name evidence="4" type="ORF">UCMB321_3804</name>
</gene>
<proteinExistence type="predicted"/>
<comment type="caution">
    <text evidence="4">The sequence shown here is derived from an EMBL/GenBank/DDBJ whole genome shotgun (WGS) entry which is preliminary data.</text>
</comment>
<feature type="domain" description="HPt" evidence="3">
    <location>
        <begin position="16"/>
        <end position="110"/>
    </location>
</feature>
<evidence type="ECO:0000256" key="2">
    <source>
        <dbReference type="PROSITE-ProRule" id="PRU00110"/>
    </source>
</evidence>
<evidence type="ECO:0000313" key="4">
    <source>
        <dbReference type="EMBL" id="KIH82340.1"/>
    </source>
</evidence>
<dbReference type="CDD" id="cd00088">
    <property type="entry name" value="HPT"/>
    <property type="match status" value="1"/>
</dbReference>
<dbReference type="InterPro" id="IPR008207">
    <property type="entry name" value="Sig_transdc_His_kin_Hpt_dom"/>
</dbReference>
<reference evidence="4 5" key="1">
    <citation type="submission" date="2015-01" db="EMBL/GenBank/DDBJ databases">
        <title>Complete genome of Pseudomonas batumici UCM B-321 producer of the batumin antibiotic with strong antistaphilococcal and potential anticancer activity.</title>
        <authorList>
            <person name="Klochko V.V."/>
            <person name="Zelena L.B."/>
            <person name="Elena K.A."/>
            <person name="Reva O.N."/>
        </authorList>
    </citation>
    <scope>NUCLEOTIDE SEQUENCE [LARGE SCALE GENOMIC DNA]</scope>
    <source>
        <strain evidence="4 5">UCM B-321</strain>
    </source>
</reference>
<accession>A0A0C2I5W9</accession>
<evidence type="ECO:0000313" key="5">
    <source>
        <dbReference type="Proteomes" id="UP000031535"/>
    </source>
</evidence>
<organism evidence="4 5">
    <name type="scientific">Pseudomonas batumici</name>
    <dbReference type="NCBI Taxonomy" id="226910"/>
    <lineage>
        <taxon>Bacteria</taxon>
        <taxon>Pseudomonadati</taxon>
        <taxon>Pseudomonadota</taxon>
        <taxon>Gammaproteobacteria</taxon>
        <taxon>Pseudomonadales</taxon>
        <taxon>Pseudomonadaceae</taxon>
        <taxon>Pseudomonas</taxon>
    </lineage>
</organism>
<dbReference type="SUPFAM" id="SSF47226">
    <property type="entry name" value="Histidine-containing phosphotransfer domain, HPT domain"/>
    <property type="match status" value="1"/>
</dbReference>
<dbReference type="STRING" id="226910.UCMB321_3804"/>
<dbReference type="PATRIC" id="fig|226910.6.peg.3796"/>
<evidence type="ECO:0000256" key="1">
    <source>
        <dbReference type="ARBA" id="ARBA00023012"/>
    </source>
</evidence>
<dbReference type="GO" id="GO:0004672">
    <property type="term" value="F:protein kinase activity"/>
    <property type="evidence" value="ECO:0007669"/>
    <property type="project" value="UniProtKB-ARBA"/>
</dbReference>
<name>A0A0C2I5W9_9PSED</name>
<dbReference type="AlphaFoldDB" id="A0A0C2I5W9"/>
<dbReference type="SMART" id="SM00073">
    <property type="entry name" value="HPT"/>
    <property type="match status" value="1"/>
</dbReference>
<keyword evidence="5" id="KW-1185">Reference proteome</keyword>
<dbReference type="Proteomes" id="UP000031535">
    <property type="component" value="Unassembled WGS sequence"/>
</dbReference>
<dbReference type="GO" id="GO:0000160">
    <property type="term" value="P:phosphorelay signal transduction system"/>
    <property type="evidence" value="ECO:0007669"/>
    <property type="project" value="UniProtKB-KW"/>
</dbReference>
<dbReference type="Gene3D" id="1.20.120.160">
    <property type="entry name" value="HPT domain"/>
    <property type="match status" value="1"/>
</dbReference>
<dbReference type="EMBL" id="JXDG01000053">
    <property type="protein sequence ID" value="KIH82340.1"/>
    <property type="molecule type" value="Genomic_DNA"/>
</dbReference>
<keyword evidence="2" id="KW-0597">Phosphoprotein</keyword>
<dbReference type="InterPro" id="IPR036641">
    <property type="entry name" value="HPT_dom_sf"/>
</dbReference>
<dbReference type="Pfam" id="PF01627">
    <property type="entry name" value="Hpt"/>
    <property type="match status" value="1"/>
</dbReference>
<keyword evidence="1" id="KW-0902">Two-component regulatory system</keyword>
<dbReference type="PROSITE" id="PS50894">
    <property type="entry name" value="HPT"/>
    <property type="match status" value="1"/>
</dbReference>
<sequence>MDNDMEHLDRGVLGALQDIMEDEYPLLLDTFLEDSRKRLGQLHQASNAADLGAVAHSFKGSSSNMGALRLAELCRQLELLAGQLPLVGVEELINQIDREYELVRRVYETERERFPVRP</sequence>
<feature type="modified residue" description="Phosphohistidine" evidence="2">
    <location>
        <position position="56"/>
    </location>
</feature>
<protein>
    <submittedName>
        <fullName evidence="4">Hpt domain protein</fullName>
    </submittedName>
</protein>